<evidence type="ECO:0000256" key="2">
    <source>
        <dbReference type="ARBA" id="ARBA00022679"/>
    </source>
</evidence>
<keyword evidence="2" id="KW-0808">Transferase</keyword>
<protein>
    <submittedName>
        <fullName evidence="5">DNA polymerase delta subunit 2</fullName>
    </submittedName>
</protein>
<name>A0A4D6KZ05_VIGUN</name>
<evidence type="ECO:0000313" key="5">
    <source>
        <dbReference type="EMBL" id="QCD79204.1"/>
    </source>
</evidence>
<accession>A0A4D6KZ05</accession>
<dbReference type="Gramene" id="Vigun06g010000.1.v1.2">
    <property type="protein sequence ID" value="Vigun06g010000.1.v1.2"/>
    <property type="gene ID" value="Vigun06g010000.v1.2"/>
</dbReference>
<dbReference type="GO" id="GO:0008080">
    <property type="term" value="F:N-acetyltransferase activity"/>
    <property type="evidence" value="ECO:0007669"/>
    <property type="project" value="EnsemblPlants"/>
</dbReference>
<comment type="similarity">
    <text evidence="1">Belongs to the acetyltransferase family. GNAT subfamily.</text>
</comment>
<dbReference type="PANTHER" id="PTHR13256">
    <property type="entry name" value="N-ACETYLTRANSFERASE 9"/>
    <property type="match status" value="1"/>
</dbReference>
<dbReference type="InterPro" id="IPR016181">
    <property type="entry name" value="Acyl_CoA_acyltransferase"/>
</dbReference>
<sequence>MDANGESERGKGSVSLEGEKVILVPYMEAHVPKYHQWMKDPSLLQATASDPLTLQQEYQMQLSWIQDPFKETFIVLDKDLVVGQFSHGEPHLEAMVGDVNLFMNDLDDPHVAEVEIMIAEPKSRRKGLGKESVLMMMTFAIEKLGINTFRTKIGDSNGASLDMFKKLGFVQTSYSSIFKEVTLELQMTQPKKEDMLGLMKMVIKHT</sequence>
<dbReference type="OrthoDB" id="5043642at2759"/>
<dbReference type="Pfam" id="PF13302">
    <property type="entry name" value="Acetyltransf_3"/>
    <property type="match status" value="1"/>
</dbReference>
<dbReference type="PANTHER" id="PTHR13256:SF16">
    <property type="entry name" value="ALPHA_BETA-TUBULIN-N-ACETYLTRANSFERASE 9"/>
    <property type="match status" value="1"/>
</dbReference>
<evidence type="ECO:0000313" key="6">
    <source>
        <dbReference type="Proteomes" id="UP000501690"/>
    </source>
</evidence>
<keyword evidence="3" id="KW-0012">Acyltransferase</keyword>
<gene>
    <name evidence="5" type="ORF">DEO72_LG1g2843</name>
</gene>
<keyword evidence="6" id="KW-1185">Reference proteome</keyword>
<reference evidence="5 6" key="1">
    <citation type="submission" date="2019-04" db="EMBL/GenBank/DDBJ databases">
        <title>An improved genome assembly and genetic linkage map for asparagus bean, Vigna unguiculata ssp. sesquipedialis.</title>
        <authorList>
            <person name="Xia Q."/>
            <person name="Zhang R."/>
            <person name="Dong Y."/>
        </authorList>
    </citation>
    <scope>NUCLEOTIDE SEQUENCE [LARGE SCALE GENOMIC DNA]</scope>
    <source>
        <tissue evidence="5">Leaf</tissue>
    </source>
</reference>
<proteinExistence type="inferred from homology"/>
<dbReference type="SUPFAM" id="SSF55729">
    <property type="entry name" value="Acyl-CoA N-acyltransferases (Nat)"/>
    <property type="match status" value="1"/>
</dbReference>
<dbReference type="Proteomes" id="UP000501690">
    <property type="component" value="Linkage Group LG1"/>
</dbReference>
<dbReference type="EMBL" id="CP039345">
    <property type="protein sequence ID" value="QCD79204.1"/>
    <property type="molecule type" value="Genomic_DNA"/>
</dbReference>
<dbReference type="GO" id="GO:0005829">
    <property type="term" value="C:cytosol"/>
    <property type="evidence" value="ECO:0007669"/>
    <property type="project" value="EnsemblPlants"/>
</dbReference>
<evidence type="ECO:0000256" key="1">
    <source>
        <dbReference type="ARBA" id="ARBA00009342"/>
    </source>
</evidence>
<evidence type="ECO:0000259" key="4">
    <source>
        <dbReference type="PROSITE" id="PS51186"/>
    </source>
</evidence>
<dbReference type="PROSITE" id="PS51186">
    <property type="entry name" value="GNAT"/>
    <property type="match status" value="1"/>
</dbReference>
<dbReference type="AlphaFoldDB" id="A0A4D6KZ05"/>
<dbReference type="FunFam" id="3.40.630.30:FF:000083">
    <property type="entry name" value="Acyl-CoA N-acyltransferases (NAT) superfamily protein"/>
    <property type="match status" value="1"/>
</dbReference>
<organism evidence="5 6">
    <name type="scientific">Vigna unguiculata</name>
    <name type="common">Cowpea</name>
    <dbReference type="NCBI Taxonomy" id="3917"/>
    <lineage>
        <taxon>Eukaryota</taxon>
        <taxon>Viridiplantae</taxon>
        <taxon>Streptophyta</taxon>
        <taxon>Embryophyta</taxon>
        <taxon>Tracheophyta</taxon>
        <taxon>Spermatophyta</taxon>
        <taxon>Magnoliopsida</taxon>
        <taxon>eudicotyledons</taxon>
        <taxon>Gunneridae</taxon>
        <taxon>Pentapetalae</taxon>
        <taxon>rosids</taxon>
        <taxon>fabids</taxon>
        <taxon>Fabales</taxon>
        <taxon>Fabaceae</taxon>
        <taxon>Papilionoideae</taxon>
        <taxon>50 kb inversion clade</taxon>
        <taxon>NPAAA clade</taxon>
        <taxon>indigoferoid/millettioid clade</taxon>
        <taxon>Phaseoleae</taxon>
        <taxon>Vigna</taxon>
    </lineage>
</organism>
<dbReference type="InterPro" id="IPR039135">
    <property type="entry name" value="NAT9-like"/>
</dbReference>
<dbReference type="InterPro" id="IPR000182">
    <property type="entry name" value="GNAT_dom"/>
</dbReference>
<feature type="domain" description="N-acetyltransferase" evidence="4">
    <location>
        <begin position="41"/>
        <end position="192"/>
    </location>
</feature>
<dbReference type="Gene3D" id="3.40.630.30">
    <property type="match status" value="1"/>
</dbReference>
<evidence type="ECO:0000256" key="3">
    <source>
        <dbReference type="ARBA" id="ARBA00023315"/>
    </source>
</evidence>